<accession>A0A1E7QL11</accession>
<protein>
    <recommendedName>
        <fullName evidence="1">Hda lid domain-containing protein</fullName>
    </recommendedName>
</protein>
<dbReference type="Proteomes" id="UP000175679">
    <property type="component" value="Unassembled WGS sequence"/>
</dbReference>
<evidence type="ECO:0000313" key="2">
    <source>
        <dbReference type="EMBL" id="OEY87162.1"/>
    </source>
</evidence>
<keyword evidence="3" id="KW-1185">Reference proteome</keyword>
<feature type="domain" description="Hda lid" evidence="1">
    <location>
        <begin position="55"/>
        <end position="105"/>
    </location>
</feature>
<proteinExistence type="predicted"/>
<reference evidence="2 3" key="1">
    <citation type="submission" date="2016-09" db="EMBL/GenBank/DDBJ databases">
        <title>Genomic evidence for plant-parasitic nematodes as the earliest Wolbachia hosts.</title>
        <authorList>
            <person name="Brown A.M."/>
            <person name="Wasala S.K."/>
            <person name="Howe D.K."/>
            <person name="Peetz A.B."/>
            <person name="Zasada I.A."/>
            <person name="Denver D.R."/>
        </authorList>
    </citation>
    <scope>NUCLEOTIDE SEQUENCE [LARGE SCALE GENOMIC DNA]</scope>
    <source>
        <strain evidence="3">wPpe</strain>
    </source>
</reference>
<dbReference type="AlphaFoldDB" id="A0A1E7QL11"/>
<dbReference type="EMBL" id="MJMG01000001">
    <property type="protein sequence ID" value="OEY87162.1"/>
    <property type="molecule type" value="Genomic_DNA"/>
</dbReference>
<evidence type="ECO:0000259" key="1">
    <source>
        <dbReference type="Pfam" id="PF22688"/>
    </source>
</evidence>
<dbReference type="InterPro" id="IPR055199">
    <property type="entry name" value="Hda_lid"/>
</dbReference>
<sequence>MKESNKKMLITLSVSPKELNFTLKDLNSRILSTTSIKIPQASEDLLRIMSIKRFADKQLKVDSKVINYILKRIERSFHSINRIIKEIDNKSIGTSITIPFISSVLRELK</sequence>
<dbReference type="RefSeq" id="WP_081326508.1">
    <property type="nucleotide sequence ID" value="NZ_MJMG01000001.1"/>
</dbReference>
<dbReference type="Pfam" id="PF22688">
    <property type="entry name" value="Hda_lid"/>
    <property type="match status" value="1"/>
</dbReference>
<name>A0A1E7QL11_WOLPI</name>
<dbReference type="Gene3D" id="1.10.8.60">
    <property type="match status" value="1"/>
</dbReference>
<organism evidence="2 3">
    <name type="scientific">Wolbachia pipientis</name>
    <dbReference type="NCBI Taxonomy" id="955"/>
    <lineage>
        <taxon>Bacteria</taxon>
        <taxon>Pseudomonadati</taxon>
        <taxon>Pseudomonadota</taxon>
        <taxon>Alphaproteobacteria</taxon>
        <taxon>Rickettsiales</taxon>
        <taxon>Anaplasmataceae</taxon>
        <taxon>Wolbachieae</taxon>
        <taxon>Wolbachia</taxon>
    </lineage>
</organism>
<gene>
    <name evidence="2" type="ORF">BIY23_01650</name>
</gene>
<evidence type="ECO:0000313" key="3">
    <source>
        <dbReference type="Proteomes" id="UP000175679"/>
    </source>
</evidence>
<comment type="caution">
    <text evidence="2">The sequence shown here is derived from an EMBL/GenBank/DDBJ whole genome shotgun (WGS) entry which is preliminary data.</text>
</comment>
<dbReference type="OrthoDB" id="7390113at2"/>